<accession>A0A068RIA3</accession>
<keyword evidence="3" id="KW-1185">Reference proteome</keyword>
<feature type="region of interest" description="Disordered" evidence="1">
    <location>
        <begin position="1"/>
        <end position="20"/>
    </location>
</feature>
<dbReference type="VEuPathDB" id="FungiDB:LCOR_01182.1"/>
<evidence type="ECO:0008006" key="4">
    <source>
        <dbReference type="Google" id="ProtNLM"/>
    </source>
</evidence>
<feature type="region of interest" description="Disordered" evidence="1">
    <location>
        <begin position="57"/>
        <end position="81"/>
    </location>
</feature>
<organism evidence="2 3">
    <name type="scientific">Lichtheimia corymbifera JMRC:FSU:9682</name>
    <dbReference type="NCBI Taxonomy" id="1263082"/>
    <lineage>
        <taxon>Eukaryota</taxon>
        <taxon>Fungi</taxon>
        <taxon>Fungi incertae sedis</taxon>
        <taxon>Mucoromycota</taxon>
        <taxon>Mucoromycotina</taxon>
        <taxon>Mucoromycetes</taxon>
        <taxon>Mucorales</taxon>
        <taxon>Lichtheimiaceae</taxon>
        <taxon>Lichtheimia</taxon>
    </lineage>
</organism>
<feature type="region of interest" description="Disordered" evidence="1">
    <location>
        <begin position="99"/>
        <end position="156"/>
    </location>
</feature>
<evidence type="ECO:0000313" key="2">
    <source>
        <dbReference type="EMBL" id="CDH49440.1"/>
    </source>
</evidence>
<feature type="compositionally biased region" description="Low complexity" evidence="1">
    <location>
        <begin position="118"/>
        <end position="153"/>
    </location>
</feature>
<dbReference type="Proteomes" id="UP000027586">
    <property type="component" value="Unassembled WGS sequence"/>
</dbReference>
<dbReference type="EMBL" id="CBTN010000003">
    <property type="protein sequence ID" value="CDH49440.1"/>
    <property type="molecule type" value="Genomic_DNA"/>
</dbReference>
<gene>
    <name evidence="2" type="ORF">LCOR_01182.1</name>
</gene>
<comment type="caution">
    <text evidence="2">The sequence shown here is derived from an EMBL/GenBank/DDBJ whole genome shotgun (WGS) entry which is preliminary data.</text>
</comment>
<evidence type="ECO:0000256" key="1">
    <source>
        <dbReference type="SAM" id="MobiDB-lite"/>
    </source>
</evidence>
<name>A0A068RIA3_9FUNG</name>
<evidence type="ECO:0000313" key="3">
    <source>
        <dbReference type="Proteomes" id="UP000027586"/>
    </source>
</evidence>
<sequence>MKIPRPSHSHGDGGRRKKSKGSYWSVDLEKLSYTNFGKQIMDTGFLGNMEYWQHQQMIEDQRQQQQRSFQHRQHAPSVQSTHSALAGFNVDSFIDVTGGGDAASDHQHHNHPSKRQANMSISDSSISPSSTTSSNMSTLMMPSSSSQAQTYSSIFPNNASGAEGGIIDSNGTTENNNFNQSNAFYPSSMHVHNIIN</sequence>
<proteinExistence type="predicted"/>
<dbReference type="AlphaFoldDB" id="A0A068RIA3"/>
<reference evidence="2" key="1">
    <citation type="submission" date="2013-08" db="EMBL/GenBank/DDBJ databases">
        <title>Gene expansion shapes genome architecture in the human pathogen Lichtheimia corymbifera: an evolutionary genomics analysis in the ancient terrestrial Mucorales (Mucoromycotina).</title>
        <authorList>
            <person name="Schwartze V.U."/>
            <person name="Winter S."/>
            <person name="Shelest E."/>
            <person name="Marcet-Houben M."/>
            <person name="Horn F."/>
            <person name="Wehner S."/>
            <person name="Hoffmann K."/>
            <person name="Riege K."/>
            <person name="Sammeth M."/>
            <person name="Nowrousian M."/>
            <person name="Valiante V."/>
            <person name="Linde J."/>
            <person name="Jacobsen I.D."/>
            <person name="Marz M."/>
            <person name="Brakhage A.A."/>
            <person name="Gabaldon T."/>
            <person name="Bocker S."/>
            <person name="Voigt K."/>
        </authorList>
    </citation>
    <scope>NUCLEOTIDE SEQUENCE [LARGE SCALE GENOMIC DNA]</scope>
    <source>
        <strain evidence="2">FSU 9682</strain>
    </source>
</reference>
<dbReference type="OrthoDB" id="5954824at2759"/>
<protein>
    <recommendedName>
        <fullName evidence="4">Fork-head domain-containing protein</fullName>
    </recommendedName>
</protein>